<keyword evidence="3" id="KW-1185">Reference proteome</keyword>
<organism evidence="2 3">
    <name type="scientific">Phlyctema vagabunda</name>
    <dbReference type="NCBI Taxonomy" id="108571"/>
    <lineage>
        <taxon>Eukaryota</taxon>
        <taxon>Fungi</taxon>
        <taxon>Dikarya</taxon>
        <taxon>Ascomycota</taxon>
        <taxon>Pezizomycotina</taxon>
        <taxon>Leotiomycetes</taxon>
        <taxon>Helotiales</taxon>
        <taxon>Dermateaceae</taxon>
        <taxon>Phlyctema</taxon>
    </lineage>
</organism>
<keyword evidence="1" id="KW-0732">Signal</keyword>
<proteinExistence type="predicted"/>
<evidence type="ECO:0000313" key="3">
    <source>
        <dbReference type="Proteomes" id="UP001629113"/>
    </source>
</evidence>
<protein>
    <submittedName>
        <fullName evidence="2">Uncharacterized protein</fullName>
    </submittedName>
</protein>
<feature type="signal peptide" evidence="1">
    <location>
        <begin position="1"/>
        <end position="19"/>
    </location>
</feature>
<evidence type="ECO:0000256" key="1">
    <source>
        <dbReference type="SAM" id="SignalP"/>
    </source>
</evidence>
<comment type="caution">
    <text evidence="2">The sequence shown here is derived from an EMBL/GenBank/DDBJ whole genome shotgun (WGS) entry which is preliminary data.</text>
</comment>
<evidence type="ECO:0000313" key="2">
    <source>
        <dbReference type="EMBL" id="KAL3428089.1"/>
    </source>
</evidence>
<name>A0ABR4PXI6_9HELO</name>
<dbReference type="EMBL" id="JBFCZG010000001">
    <property type="protein sequence ID" value="KAL3428089.1"/>
    <property type="molecule type" value="Genomic_DNA"/>
</dbReference>
<dbReference type="Proteomes" id="UP001629113">
    <property type="component" value="Unassembled WGS sequence"/>
</dbReference>
<sequence length="153" mass="16880">MYFAKVMITLIASFGIAQGSILPLGLHKINEYPAKNCVNEDGTRNPSNPQKPSLCECVTLNKIDVSMFLRSMSGTRMYAFKNENCDPGEDGEEALGEVEGGCRALDTEFGSGRIQSIYWHTPIICEVEDAMQAGYKALFENQSKLVDGIEDML</sequence>
<gene>
    <name evidence="2" type="ORF">PVAG01_01598</name>
</gene>
<feature type="chain" id="PRO_5045674316" evidence="1">
    <location>
        <begin position="20"/>
        <end position="153"/>
    </location>
</feature>
<reference evidence="2 3" key="1">
    <citation type="submission" date="2024-06" db="EMBL/GenBank/DDBJ databases">
        <title>Complete genome of Phlyctema vagabunda strain 19-DSS-EL-015.</title>
        <authorList>
            <person name="Fiorenzani C."/>
        </authorList>
    </citation>
    <scope>NUCLEOTIDE SEQUENCE [LARGE SCALE GENOMIC DNA]</scope>
    <source>
        <strain evidence="2 3">19-DSS-EL-015</strain>
    </source>
</reference>
<accession>A0ABR4PXI6</accession>